<accession>A0ACA9LCM2</accession>
<keyword evidence="2" id="KW-1185">Reference proteome</keyword>
<evidence type="ECO:0000313" key="2">
    <source>
        <dbReference type="Proteomes" id="UP000789920"/>
    </source>
</evidence>
<proteinExistence type="predicted"/>
<dbReference type="EMBL" id="CAJVQC010002819">
    <property type="protein sequence ID" value="CAG8517725.1"/>
    <property type="molecule type" value="Genomic_DNA"/>
</dbReference>
<sequence>NGRRLFEWYLRFAVNYDSDGLNNIGDCDRYEIDEKLADNDGANRTDSGTNLVGRCYQNKIDV</sequence>
<gene>
    <name evidence="1" type="ORF">RPERSI_LOCUS2554</name>
</gene>
<reference evidence="1" key="1">
    <citation type="submission" date="2021-06" db="EMBL/GenBank/DDBJ databases">
        <authorList>
            <person name="Kallberg Y."/>
            <person name="Tangrot J."/>
            <person name="Rosling A."/>
        </authorList>
    </citation>
    <scope>NUCLEOTIDE SEQUENCE</scope>
    <source>
        <strain evidence="1">MA461A</strain>
    </source>
</reference>
<feature type="non-terminal residue" evidence="1">
    <location>
        <position position="1"/>
    </location>
</feature>
<dbReference type="Proteomes" id="UP000789920">
    <property type="component" value="Unassembled WGS sequence"/>
</dbReference>
<protein>
    <submittedName>
        <fullName evidence="1">22982_t:CDS:1</fullName>
    </submittedName>
</protein>
<comment type="caution">
    <text evidence="1">The sequence shown here is derived from an EMBL/GenBank/DDBJ whole genome shotgun (WGS) entry which is preliminary data.</text>
</comment>
<organism evidence="1 2">
    <name type="scientific">Racocetra persica</name>
    <dbReference type="NCBI Taxonomy" id="160502"/>
    <lineage>
        <taxon>Eukaryota</taxon>
        <taxon>Fungi</taxon>
        <taxon>Fungi incertae sedis</taxon>
        <taxon>Mucoromycota</taxon>
        <taxon>Glomeromycotina</taxon>
        <taxon>Glomeromycetes</taxon>
        <taxon>Diversisporales</taxon>
        <taxon>Gigasporaceae</taxon>
        <taxon>Racocetra</taxon>
    </lineage>
</organism>
<name>A0ACA9LCM2_9GLOM</name>
<evidence type="ECO:0000313" key="1">
    <source>
        <dbReference type="EMBL" id="CAG8517725.1"/>
    </source>
</evidence>